<dbReference type="CDD" id="cd10931">
    <property type="entry name" value="CE4_u7"/>
    <property type="match status" value="1"/>
</dbReference>
<protein>
    <recommendedName>
        <fullName evidence="1">DUF7033 domain-containing protein</fullName>
    </recommendedName>
</protein>
<dbReference type="Pfam" id="PF23019">
    <property type="entry name" value="DUF7033"/>
    <property type="match status" value="1"/>
</dbReference>
<dbReference type="EMBL" id="FPAS01000001">
    <property type="protein sequence ID" value="SFT46212.1"/>
    <property type="molecule type" value="Genomic_DNA"/>
</dbReference>
<organism evidence="2 3">
    <name type="scientific">Lishizhenia tianjinensis</name>
    <dbReference type="NCBI Taxonomy" id="477690"/>
    <lineage>
        <taxon>Bacteria</taxon>
        <taxon>Pseudomonadati</taxon>
        <taxon>Bacteroidota</taxon>
        <taxon>Flavobacteriia</taxon>
        <taxon>Flavobacteriales</taxon>
        <taxon>Crocinitomicaceae</taxon>
        <taxon>Lishizhenia</taxon>
    </lineage>
</organism>
<evidence type="ECO:0000259" key="1">
    <source>
        <dbReference type="Pfam" id="PF23019"/>
    </source>
</evidence>
<keyword evidence="3" id="KW-1185">Reference proteome</keyword>
<reference evidence="2 3" key="1">
    <citation type="submission" date="2016-10" db="EMBL/GenBank/DDBJ databases">
        <authorList>
            <person name="de Groot N.N."/>
        </authorList>
    </citation>
    <scope>NUCLEOTIDE SEQUENCE [LARGE SCALE GENOMIC DNA]</scope>
    <source>
        <strain evidence="2 3">CGMCC 1.7005</strain>
    </source>
</reference>
<sequence length="431" mass="51359">MITIYSDSITERLLFTLAFIFEDRGVEYEVINDFKKYESLEGPKICYSHYPDADGFQIYPAKLLLEEDVDYHIEEKIEYVEWEGVQVFAFERIPDIWASIFYFISDYTNQINKERDEHNRALGSLSLAAQYQLNDKLIAERWCEAFLDILLRNGFEFEVKKLPFRWIPSFDIDNTFAYKLKDGLRSYLSRVKDLIKQDRRRKIERQYVLSGDKKDPYDTFDYIVGLKEHGLQPIVFYLLGDYGKYDRNIAWNDVRHQRHIRNLSREVDVYLHPSYKSNYDFSQLQEEKRRLESIILKEVESSRQHFLKLVVPTTYNQMMKAGFKDDYSTGYADLYGFRLGTARPVHFFDLKKNYQTELKLHSIAYMDGTLNQYLGFTIPEAKLVVQQLFEECKRYGGDFISLWHNETLGDYGIWKGWREVHDLMIELNKDA</sequence>
<dbReference type="Proteomes" id="UP000236454">
    <property type="component" value="Unassembled WGS sequence"/>
</dbReference>
<evidence type="ECO:0000313" key="3">
    <source>
        <dbReference type="Proteomes" id="UP000236454"/>
    </source>
</evidence>
<dbReference type="OrthoDB" id="5573484at2"/>
<name>A0A1I6Y700_9FLAO</name>
<dbReference type="InterPro" id="IPR054297">
    <property type="entry name" value="DUF7033"/>
</dbReference>
<accession>A0A1I6Y700</accession>
<proteinExistence type="predicted"/>
<gene>
    <name evidence="2" type="ORF">SAMN05216474_0695</name>
</gene>
<evidence type="ECO:0000313" key="2">
    <source>
        <dbReference type="EMBL" id="SFT46212.1"/>
    </source>
</evidence>
<dbReference type="STRING" id="477690.SAMN05216474_0695"/>
<dbReference type="AlphaFoldDB" id="A0A1I6Y700"/>
<feature type="domain" description="DUF7033" evidence="1">
    <location>
        <begin position="95"/>
        <end position="180"/>
    </location>
</feature>
<dbReference type="RefSeq" id="WP_090246368.1">
    <property type="nucleotide sequence ID" value="NZ_FPAS01000001.1"/>
</dbReference>